<sequence length="442" mass="52457">MDVESINNQYIDMILSEQDRYIKDYHITLNKINNSKARYKGEPIPTIYHPYFIDEKNIEDFKRIGNMMISITNKITKRYIEDEDFRKKFGFPKLIEDLIQIDNGYDINVPIGRFDIFYKDYDNFKFCELNTDGSSAMNEDNTIAKIMLESKALKDFSEKHSINYFELFDSWVDESIKIYNKFDFKNTKPNVAIVDFKESSTTPEFEEFKSSYIRKGYNCIIVDPRDLKYKNGSLYHGDYRIDLVYRRIVTFELIDKFDEIPDFIEAYKDRAFCCIGSIKSQVIHNKIFFKILHDEDTLEGLSLEERQFVKAHVPHTGIFGGDKEVFNKVLNNKDKYIMKPMDLNASQGVYPGRDFTQKQWEKRLKESWNKDYLYQEYCDPYTRDFLIFEDGKFYVDTFKSILGLYMYNERLAGVYTRIGQENIIAGVVKYYTLPSVLVKKEI</sequence>
<name>A0A926IM92_9FIRM</name>
<evidence type="ECO:0000256" key="4">
    <source>
        <dbReference type="ARBA" id="ARBA00022840"/>
    </source>
</evidence>
<keyword evidence="8" id="KW-1185">Reference proteome</keyword>
<dbReference type="Proteomes" id="UP000601522">
    <property type="component" value="Unassembled WGS sequence"/>
</dbReference>
<dbReference type="Pfam" id="PF03738">
    <property type="entry name" value="GSP_synth"/>
    <property type="match status" value="1"/>
</dbReference>
<evidence type="ECO:0000256" key="1">
    <source>
        <dbReference type="ARBA" id="ARBA00022598"/>
    </source>
</evidence>
<dbReference type="AlphaFoldDB" id="A0A926IM92"/>
<reference evidence="7 8" key="1">
    <citation type="submission" date="2020-08" db="EMBL/GenBank/DDBJ databases">
        <title>Genome public.</title>
        <authorList>
            <person name="Liu C."/>
            <person name="Sun Q."/>
        </authorList>
    </citation>
    <scope>NUCLEOTIDE SEQUENCE [LARGE SCALE GENOMIC DNA]</scope>
    <source>
        <strain evidence="7 8">NSJ-26</strain>
    </source>
</reference>
<dbReference type="GO" id="GO:0046872">
    <property type="term" value="F:metal ion binding"/>
    <property type="evidence" value="ECO:0007669"/>
    <property type="project" value="UniProtKB-KW"/>
</dbReference>
<organism evidence="7 8">
    <name type="scientific">Wansuia hejianensis</name>
    <dbReference type="NCBI Taxonomy" id="2763667"/>
    <lineage>
        <taxon>Bacteria</taxon>
        <taxon>Bacillati</taxon>
        <taxon>Bacillota</taxon>
        <taxon>Clostridia</taxon>
        <taxon>Lachnospirales</taxon>
        <taxon>Lachnospiraceae</taxon>
        <taxon>Wansuia</taxon>
    </lineage>
</organism>
<proteinExistence type="predicted"/>
<evidence type="ECO:0000256" key="5">
    <source>
        <dbReference type="ARBA" id="ARBA00022842"/>
    </source>
</evidence>
<gene>
    <name evidence="7" type="ORF">H8689_07565</name>
</gene>
<feature type="domain" description="Glutathionylspermidine synthase pre-ATP-grasp-like" evidence="6">
    <location>
        <begin position="51"/>
        <end position="294"/>
    </location>
</feature>
<keyword evidence="3" id="KW-0547">Nucleotide-binding</keyword>
<keyword evidence="5" id="KW-0460">Magnesium</keyword>
<comment type="caution">
    <text evidence="7">The sequence shown here is derived from an EMBL/GenBank/DDBJ whole genome shotgun (WGS) entry which is preliminary data.</text>
</comment>
<evidence type="ECO:0000313" key="8">
    <source>
        <dbReference type="Proteomes" id="UP000601522"/>
    </source>
</evidence>
<dbReference type="RefSeq" id="WP_249323807.1">
    <property type="nucleotide sequence ID" value="NZ_JACRTK010000003.1"/>
</dbReference>
<accession>A0A926IM92</accession>
<dbReference type="EMBL" id="JACRTK010000003">
    <property type="protein sequence ID" value="MBC8590969.1"/>
    <property type="molecule type" value="Genomic_DNA"/>
</dbReference>
<keyword evidence="4" id="KW-0067">ATP-binding</keyword>
<evidence type="ECO:0000256" key="2">
    <source>
        <dbReference type="ARBA" id="ARBA00022723"/>
    </source>
</evidence>
<evidence type="ECO:0000256" key="3">
    <source>
        <dbReference type="ARBA" id="ARBA00022741"/>
    </source>
</evidence>
<evidence type="ECO:0000313" key="7">
    <source>
        <dbReference type="EMBL" id="MBC8590969.1"/>
    </source>
</evidence>
<dbReference type="SUPFAM" id="SSF56059">
    <property type="entry name" value="Glutathione synthetase ATP-binding domain-like"/>
    <property type="match status" value="1"/>
</dbReference>
<dbReference type="InterPro" id="IPR005494">
    <property type="entry name" value="GSPS_pre-ATP-grasp-like_dom"/>
</dbReference>
<dbReference type="GO" id="GO:0016874">
    <property type="term" value="F:ligase activity"/>
    <property type="evidence" value="ECO:0007669"/>
    <property type="project" value="UniProtKB-KW"/>
</dbReference>
<protein>
    <submittedName>
        <fullName evidence="7">Glutathionylspermidine synthase family protein</fullName>
    </submittedName>
</protein>
<dbReference type="GO" id="GO:0005524">
    <property type="term" value="F:ATP binding"/>
    <property type="evidence" value="ECO:0007669"/>
    <property type="project" value="UniProtKB-KW"/>
</dbReference>
<keyword evidence="1" id="KW-0436">Ligase</keyword>
<keyword evidence="2" id="KW-0479">Metal-binding</keyword>
<evidence type="ECO:0000259" key="6">
    <source>
        <dbReference type="Pfam" id="PF03738"/>
    </source>
</evidence>